<evidence type="ECO:0000313" key="2">
    <source>
        <dbReference type="EMBL" id="SEK77686.1"/>
    </source>
</evidence>
<dbReference type="InterPro" id="IPR001173">
    <property type="entry name" value="Glyco_trans_2-like"/>
</dbReference>
<dbReference type="EMBL" id="FOAB01000002">
    <property type="protein sequence ID" value="SEK77686.1"/>
    <property type="molecule type" value="Genomic_DNA"/>
</dbReference>
<evidence type="ECO:0000259" key="1">
    <source>
        <dbReference type="Pfam" id="PF00535"/>
    </source>
</evidence>
<protein>
    <recommendedName>
        <fullName evidence="1">Glycosyltransferase 2-like domain-containing protein</fullName>
    </recommendedName>
</protein>
<dbReference type="InterPro" id="IPR029044">
    <property type="entry name" value="Nucleotide-diphossugar_trans"/>
</dbReference>
<dbReference type="PANTHER" id="PTHR43179">
    <property type="entry name" value="RHAMNOSYLTRANSFERASE WBBL"/>
    <property type="match status" value="1"/>
</dbReference>
<evidence type="ECO:0000313" key="3">
    <source>
        <dbReference type="Proteomes" id="UP000198521"/>
    </source>
</evidence>
<dbReference type="SUPFAM" id="SSF53448">
    <property type="entry name" value="Nucleotide-diphospho-sugar transferases"/>
    <property type="match status" value="1"/>
</dbReference>
<dbReference type="CDD" id="cd04186">
    <property type="entry name" value="GT_2_like_c"/>
    <property type="match status" value="1"/>
</dbReference>
<accession>A0A1H7JTQ5</accession>
<feature type="domain" description="Glycosyltransferase 2-like" evidence="1">
    <location>
        <begin position="14"/>
        <end position="147"/>
    </location>
</feature>
<dbReference type="AlphaFoldDB" id="A0A1H7JTQ5"/>
<dbReference type="RefSeq" id="WP_091406436.1">
    <property type="nucleotide sequence ID" value="NZ_FOAB01000002.1"/>
</dbReference>
<dbReference type="Pfam" id="PF00535">
    <property type="entry name" value="Glycos_transf_2"/>
    <property type="match status" value="1"/>
</dbReference>
<dbReference type="PANTHER" id="PTHR43179:SF10">
    <property type="entry name" value="GLYCOSYL TRANSFERASE"/>
    <property type="match status" value="1"/>
</dbReference>
<dbReference type="Proteomes" id="UP000198521">
    <property type="component" value="Unassembled WGS sequence"/>
</dbReference>
<sequence length="280" mass="32935">MKESKKEVFITSTIVLYNNDIEVVQKAINSFLDTSIKVELFLIDNSPSDSLKKLVNDHRINYFHNPSNPGFGAGHNIAIKKAILSKSDYHLILNPDVYFDKGVIESLLDYSQSDSSIGIVMPKVLYPNGNIQYTCKLLPTPIDLFVRRFIPFDKIKQKMDYRYEVKFSGYDKIMDIPFLSGCFMFCKTSVLEEFGGFDEAFFMYYEDLDLTRRVHGKYKTMFYPKVHVYHIFERASYKNKLLLKKHIKSVFTYFNKWGWFFDFDRIKINKRVIKNIKEIG</sequence>
<reference evidence="3" key="1">
    <citation type="submission" date="2016-10" db="EMBL/GenBank/DDBJ databases">
        <authorList>
            <person name="Varghese N."/>
            <person name="Submissions S."/>
        </authorList>
    </citation>
    <scope>NUCLEOTIDE SEQUENCE [LARGE SCALE GENOMIC DNA]</scope>
    <source>
        <strain evidence="3">DSM 25232 / NCIMB 14723 / 92V</strain>
    </source>
</reference>
<organism evidence="2 3">
    <name type="scientific">Aquimarina amphilecti</name>
    <dbReference type="NCBI Taxonomy" id="1038014"/>
    <lineage>
        <taxon>Bacteria</taxon>
        <taxon>Pseudomonadati</taxon>
        <taxon>Bacteroidota</taxon>
        <taxon>Flavobacteriia</taxon>
        <taxon>Flavobacteriales</taxon>
        <taxon>Flavobacteriaceae</taxon>
        <taxon>Aquimarina</taxon>
    </lineage>
</organism>
<dbReference type="OrthoDB" id="9771846at2"/>
<name>A0A1H7JTQ5_AQUAM</name>
<keyword evidence="3" id="KW-1185">Reference proteome</keyword>
<dbReference type="STRING" id="1038014.SAMN04487910_1091"/>
<proteinExistence type="predicted"/>
<gene>
    <name evidence="2" type="ORF">SAMN04487910_1091</name>
</gene>
<dbReference type="Gene3D" id="3.90.550.10">
    <property type="entry name" value="Spore Coat Polysaccharide Biosynthesis Protein SpsA, Chain A"/>
    <property type="match status" value="1"/>
</dbReference>